<sequence length="52" mass="6015">MNTTSVNVTATEENEILSTFHQNHFKIKEDAGFERCVDFIAKMIEKYSCELT</sequence>
<evidence type="ECO:0000313" key="2">
    <source>
        <dbReference type="Proteomes" id="UP000248132"/>
    </source>
</evidence>
<name>A0A318XLC1_9FIRM</name>
<organism evidence="1 2">
    <name type="scientific">Ruminiclostridium sufflavum DSM 19573</name>
    <dbReference type="NCBI Taxonomy" id="1121337"/>
    <lineage>
        <taxon>Bacteria</taxon>
        <taxon>Bacillati</taxon>
        <taxon>Bacillota</taxon>
        <taxon>Clostridia</taxon>
        <taxon>Eubacteriales</taxon>
        <taxon>Oscillospiraceae</taxon>
        <taxon>Ruminiclostridium</taxon>
    </lineage>
</organism>
<evidence type="ECO:0000313" key="1">
    <source>
        <dbReference type="EMBL" id="PYG86782.1"/>
    </source>
</evidence>
<keyword evidence="2" id="KW-1185">Reference proteome</keyword>
<dbReference type="Proteomes" id="UP000248132">
    <property type="component" value="Unassembled WGS sequence"/>
</dbReference>
<dbReference type="AlphaFoldDB" id="A0A318XLC1"/>
<proteinExistence type="predicted"/>
<dbReference type="EMBL" id="QKMR01000017">
    <property type="protein sequence ID" value="PYG86782.1"/>
    <property type="molecule type" value="Genomic_DNA"/>
</dbReference>
<protein>
    <submittedName>
        <fullName evidence="1">Uncharacterized protein</fullName>
    </submittedName>
</protein>
<dbReference type="RefSeq" id="WP_165835573.1">
    <property type="nucleotide sequence ID" value="NZ_QKMR01000017.1"/>
</dbReference>
<comment type="caution">
    <text evidence="1">The sequence shown here is derived from an EMBL/GenBank/DDBJ whole genome shotgun (WGS) entry which is preliminary data.</text>
</comment>
<reference evidence="1 2" key="1">
    <citation type="submission" date="2018-06" db="EMBL/GenBank/DDBJ databases">
        <title>Genomic Encyclopedia of Type Strains, Phase I: the one thousand microbial genomes (KMG-I) project.</title>
        <authorList>
            <person name="Kyrpides N."/>
        </authorList>
    </citation>
    <scope>NUCLEOTIDE SEQUENCE [LARGE SCALE GENOMIC DNA]</scope>
    <source>
        <strain evidence="1 2">DSM 19573</strain>
    </source>
</reference>
<accession>A0A318XLC1</accession>
<gene>
    <name evidence="1" type="ORF">LY28_02808</name>
</gene>